<evidence type="ECO:0000256" key="11">
    <source>
        <dbReference type="RuleBase" id="RU003826"/>
    </source>
</evidence>
<feature type="domain" description="Thiamine phosphate synthase/TenI" evidence="13">
    <location>
        <begin position="2"/>
        <end position="178"/>
    </location>
</feature>
<dbReference type="AlphaFoldDB" id="A0A401UPS7"/>
<keyword evidence="4" id="KW-0479">Metal-binding</keyword>
<comment type="catalytic activity">
    <reaction evidence="8 10 11">
        <text>2-(2-carboxy-4-methylthiazol-5-yl)ethyl phosphate + 4-amino-2-methyl-5-(diphosphooxymethyl)pyrimidine + 2 H(+) = thiamine phosphate + CO2 + diphosphate</text>
        <dbReference type="Rhea" id="RHEA:47848"/>
        <dbReference type="ChEBI" id="CHEBI:15378"/>
        <dbReference type="ChEBI" id="CHEBI:16526"/>
        <dbReference type="ChEBI" id="CHEBI:33019"/>
        <dbReference type="ChEBI" id="CHEBI:37575"/>
        <dbReference type="ChEBI" id="CHEBI:57841"/>
        <dbReference type="ChEBI" id="CHEBI:62890"/>
        <dbReference type="EC" id="2.5.1.3"/>
    </reaction>
</comment>
<dbReference type="InterPro" id="IPR013785">
    <property type="entry name" value="Aldolase_TIM"/>
</dbReference>
<evidence type="ECO:0000256" key="10">
    <source>
        <dbReference type="HAMAP-Rule" id="MF_00097"/>
    </source>
</evidence>
<organism evidence="14 15">
    <name type="scientific">Clostridium tagluense</name>
    <dbReference type="NCBI Taxonomy" id="360422"/>
    <lineage>
        <taxon>Bacteria</taxon>
        <taxon>Bacillati</taxon>
        <taxon>Bacillota</taxon>
        <taxon>Clostridia</taxon>
        <taxon>Eubacteriales</taxon>
        <taxon>Clostridiaceae</taxon>
        <taxon>Clostridium</taxon>
    </lineage>
</organism>
<evidence type="ECO:0000256" key="1">
    <source>
        <dbReference type="ARBA" id="ARBA00001946"/>
    </source>
</evidence>
<dbReference type="SUPFAM" id="SSF51391">
    <property type="entry name" value="Thiamin phosphate synthase"/>
    <property type="match status" value="1"/>
</dbReference>
<comment type="catalytic activity">
    <reaction evidence="9 10 11">
        <text>2-[(2R,5Z)-2-carboxy-4-methylthiazol-5(2H)-ylidene]ethyl phosphate + 4-amino-2-methyl-5-(diphosphooxymethyl)pyrimidine + 2 H(+) = thiamine phosphate + CO2 + diphosphate</text>
        <dbReference type="Rhea" id="RHEA:47844"/>
        <dbReference type="ChEBI" id="CHEBI:15378"/>
        <dbReference type="ChEBI" id="CHEBI:16526"/>
        <dbReference type="ChEBI" id="CHEBI:33019"/>
        <dbReference type="ChEBI" id="CHEBI:37575"/>
        <dbReference type="ChEBI" id="CHEBI:57841"/>
        <dbReference type="ChEBI" id="CHEBI:62899"/>
        <dbReference type="EC" id="2.5.1.3"/>
    </reaction>
</comment>
<evidence type="ECO:0000256" key="5">
    <source>
        <dbReference type="ARBA" id="ARBA00022842"/>
    </source>
</evidence>
<dbReference type="InterPro" id="IPR022998">
    <property type="entry name" value="ThiamineP_synth_TenI"/>
</dbReference>
<feature type="binding site" evidence="10">
    <location>
        <position position="128"/>
    </location>
    <ligand>
        <name>4-amino-2-methyl-5-(diphosphooxymethyl)pyrimidine</name>
        <dbReference type="ChEBI" id="CHEBI:57841"/>
    </ligand>
</feature>
<dbReference type="Pfam" id="PF02581">
    <property type="entry name" value="TMP-TENI"/>
    <property type="match status" value="1"/>
</dbReference>
<dbReference type="NCBIfam" id="TIGR00693">
    <property type="entry name" value="thiE"/>
    <property type="match status" value="1"/>
</dbReference>
<evidence type="ECO:0000313" key="14">
    <source>
        <dbReference type="EMBL" id="GCD11539.1"/>
    </source>
</evidence>
<evidence type="ECO:0000256" key="2">
    <source>
        <dbReference type="ARBA" id="ARBA00005165"/>
    </source>
</evidence>
<evidence type="ECO:0000256" key="12">
    <source>
        <dbReference type="RuleBase" id="RU004253"/>
    </source>
</evidence>
<comment type="cofactor">
    <cofactor evidence="1">
        <name>Mg(2+)</name>
        <dbReference type="ChEBI" id="CHEBI:18420"/>
    </cofactor>
</comment>
<evidence type="ECO:0000256" key="8">
    <source>
        <dbReference type="ARBA" id="ARBA00047851"/>
    </source>
</evidence>
<accession>A0A401UPS7</accession>
<evidence type="ECO:0000313" key="15">
    <source>
        <dbReference type="Proteomes" id="UP000287872"/>
    </source>
</evidence>
<keyword evidence="5" id="KW-0460">Magnesium</keyword>
<dbReference type="Gene3D" id="3.20.20.70">
    <property type="entry name" value="Aldolase class I"/>
    <property type="match status" value="1"/>
</dbReference>
<dbReference type="UniPathway" id="UPA00060">
    <property type="reaction ID" value="UER00141"/>
</dbReference>
<dbReference type="GO" id="GO:0005737">
    <property type="term" value="C:cytoplasm"/>
    <property type="evidence" value="ECO:0007669"/>
    <property type="project" value="TreeGrafter"/>
</dbReference>
<evidence type="ECO:0000256" key="6">
    <source>
        <dbReference type="ARBA" id="ARBA00022977"/>
    </source>
</evidence>
<dbReference type="GO" id="GO:0009229">
    <property type="term" value="P:thiamine diphosphate biosynthetic process"/>
    <property type="evidence" value="ECO:0007669"/>
    <property type="project" value="UniProtKB-UniRule"/>
</dbReference>
<dbReference type="PANTHER" id="PTHR20857">
    <property type="entry name" value="THIAMINE-PHOSPHATE PYROPHOSPHORYLASE"/>
    <property type="match status" value="1"/>
</dbReference>
<protein>
    <recommendedName>
        <fullName evidence="10">Thiamine-phosphate synthase</fullName>
        <shortName evidence="10">TP synthase</shortName>
        <shortName evidence="10">TPS</shortName>
        <ecNumber evidence="10">2.5.1.3</ecNumber>
    </recommendedName>
    <alternativeName>
        <fullName evidence="10">Thiamine-phosphate pyrophosphorylase</fullName>
        <shortName evidence="10">TMP pyrophosphorylase</shortName>
        <shortName evidence="10">TMP-PPase</shortName>
    </alternativeName>
</protein>
<dbReference type="EMBL" id="BHYK01000019">
    <property type="protein sequence ID" value="GCD11539.1"/>
    <property type="molecule type" value="Genomic_DNA"/>
</dbReference>
<comment type="catalytic activity">
    <reaction evidence="7 10 11">
        <text>4-methyl-5-(2-phosphooxyethyl)-thiazole + 4-amino-2-methyl-5-(diphosphooxymethyl)pyrimidine + H(+) = thiamine phosphate + diphosphate</text>
        <dbReference type="Rhea" id="RHEA:22328"/>
        <dbReference type="ChEBI" id="CHEBI:15378"/>
        <dbReference type="ChEBI" id="CHEBI:33019"/>
        <dbReference type="ChEBI" id="CHEBI:37575"/>
        <dbReference type="ChEBI" id="CHEBI:57841"/>
        <dbReference type="ChEBI" id="CHEBI:58296"/>
        <dbReference type="EC" id="2.5.1.3"/>
    </reaction>
</comment>
<dbReference type="Proteomes" id="UP000287872">
    <property type="component" value="Unassembled WGS sequence"/>
</dbReference>
<evidence type="ECO:0000256" key="4">
    <source>
        <dbReference type="ARBA" id="ARBA00022723"/>
    </source>
</evidence>
<dbReference type="EC" id="2.5.1.3" evidence="10"/>
<name>A0A401UPS7_9CLOT</name>
<dbReference type="OrthoDB" id="9815348at2"/>
<comment type="caution">
    <text evidence="10">Lacks conserved residue(s) required for the propagation of feature annotation.</text>
</comment>
<feature type="binding site" evidence="10">
    <location>
        <position position="99"/>
    </location>
    <ligand>
        <name>4-amino-2-methyl-5-(diphosphooxymethyl)pyrimidine</name>
        <dbReference type="ChEBI" id="CHEBI:57841"/>
    </ligand>
</feature>
<dbReference type="RefSeq" id="WP_125003450.1">
    <property type="nucleotide sequence ID" value="NZ_BHYK01000019.1"/>
</dbReference>
<keyword evidence="6 10" id="KW-0784">Thiamine biosynthesis</keyword>
<keyword evidence="15" id="KW-1185">Reference proteome</keyword>
<reference evidence="14 15" key="1">
    <citation type="submission" date="2018-11" db="EMBL/GenBank/DDBJ databases">
        <title>Genome sequencing and assembly of Clostridium tagluense strain A121.</title>
        <authorList>
            <person name="Murakami T."/>
            <person name="Segawa T."/>
            <person name="Shcherbakova V.A."/>
            <person name="Mori H."/>
            <person name="Yoshimura Y."/>
        </authorList>
    </citation>
    <scope>NUCLEOTIDE SEQUENCE [LARGE SCALE GENOMIC DNA]</scope>
    <source>
        <strain evidence="14 15">A121</strain>
    </source>
</reference>
<feature type="binding site" evidence="10">
    <location>
        <position position="64"/>
    </location>
    <ligand>
        <name>4-amino-2-methyl-5-(diphosphooxymethyl)pyrimidine</name>
        <dbReference type="ChEBI" id="CHEBI:57841"/>
    </ligand>
</feature>
<comment type="caution">
    <text evidence="14">The sequence shown here is derived from an EMBL/GenBank/DDBJ whole genome shotgun (WGS) entry which is preliminary data.</text>
</comment>
<sequence>MLFLITNRNLANNKDFYNIIDEAINGGISAIILREKDLSYAELLTMAKKVKKVIDSRDVKLIINSNLKVAKEVEAFGFHLSFEKFIETKLSFKGIIGVSVHSLYEAIEAEKRGADYLLLGHIFQTDCKKGLPPRGIELIKTIKQNVTIPVIALGGIKPENILKVMQSGAGGAAIMSTIMQAKDPYTVTKQYVDKIMEFV</sequence>
<dbReference type="CDD" id="cd00564">
    <property type="entry name" value="TMP_TenI"/>
    <property type="match status" value="1"/>
</dbReference>
<comment type="function">
    <text evidence="10">Condenses 4-methyl-5-(beta-hydroxyethyl)thiazole monophosphate (THZ-P) and 2-methyl-4-amino-5-hydroxymethyl pyrimidine pyrophosphate (HMP-PP) to form thiamine monophosphate (TMP).</text>
</comment>
<feature type="binding site" evidence="10">
    <location>
        <position position="155"/>
    </location>
    <ligand>
        <name>2-[(2R,5Z)-2-carboxy-4-methylthiazol-5(2H)-ylidene]ethyl phosphate</name>
        <dbReference type="ChEBI" id="CHEBI:62899"/>
    </ligand>
</feature>
<comment type="similarity">
    <text evidence="10 11">Belongs to the thiamine-phosphate synthase family.</text>
</comment>
<dbReference type="GO" id="GO:0004789">
    <property type="term" value="F:thiamine-phosphate diphosphorylase activity"/>
    <property type="evidence" value="ECO:0007669"/>
    <property type="project" value="UniProtKB-UniRule"/>
</dbReference>
<proteinExistence type="inferred from homology"/>
<dbReference type="InterPro" id="IPR036206">
    <property type="entry name" value="ThiamineP_synth_sf"/>
</dbReference>
<dbReference type="GO" id="GO:0000287">
    <property type="term" value="F:magnesium ion binding"/>
    <property type="evidence" value="ECO:0007669"/>
    <property type="project" value="UniProtKB-UniRule"/>
</dbReference>
<dbReference type="GO" id="GO:0009228">
    <property type="term" value="P:thiamine biosynthetic process"/>
    <property type="evidence" value="ECO:0007669"/>
    <property type="project" value="UniProtKB-KW"/>
</dbReference>
<dbReference type="InterPro" id="IPR034291">
    <property type="entry name" value="TMP_synthase"/>
</dbReference>
<evidence type="ECO:0000256" key="7">
    <source>
        <dbReference type="ARBA" id="ARBA00047334"/>
    </source>
</evidence>
<evidence type="ECO:0000256" key="9">
    <source>
        <dbReference type="ARBA" id="ARBA00047883"/>
    </source>
</evidence>
<dbReference type="HAMAP" id="MF_00097">
    <property type="entry name" value="TMP_synthase"/>
    <property type="match status" value="1"/>
</dbReference>
<evidence type="ECO:0000259" key="13">
    <source>
        <dbReference type="Pfam" id="PF02581"/>
    </source>
</evidence>
<keyword evidence="3 10" id="KW-0808">Transferase</keyword>
<dbReference type="PANTHER" id="PTHR20857:SF15">
    <property type="entry name" value="THIAMINE-PHOSPHATE SYNTHASE"/>
    <property type="match status" value="1"/>
</dbReference>
<evidence type="ECO:0000256" key="3">
    <source>
        <dbReference type="ARBA" id="ARBA00022679"/>
    </source>
</evidence>
<gene>
    <name evidence="14" type="primary">tenI</name>
    <name evidence="10" type="synonym">thiE</name>
    <name evidence="14" type="ORF">Ctaglu_31620</name>
</gene>
<comment type="pathway">
    <text evidence="2 10 12">Cofactor biosynthesis; thiamine diphosphate biosynthesis; thiamine phosphate from 4-amino-2-methyl-5-diphosphomethylpyrimidine and 4-methyl-5-(2-phosphoethyl)-thiazole: step 1/1.</text>
</comment>